<evidence type="ECO:0000256" key="1">
    <source>
        <dbReference type="ARBA" id="ARBA00022860"/>
    </source>
</evidence>
<dbReference type="InterPro" id="IPR000048">
    <property type="entry name" value="IQ_motif_EF-hand-BS"/>
</dbReference>
<evidence type="ECO:0000313" key="6">
    <source>
        <dbReference type="Proteomes" id="UP001604336"/>
    </source>
</evidence>
<comment type="similarity">
    <text evidence="2">Belongs to the IQD family.</text>
</comment>
<dbReference type="CDD" id="cd23767">
    <property type="entry name" value="IQCD"/>
    <property type="match status" value="1"/>
</dbReference>
<dbReference type="SMART" id="SM00015">
    <property type="entry name" value="IQ"/>
    <property type="match status" value="2"/>
</dbReference>
<comment type="caution">
    <text evidence="5">The sequence shown here is derived from an EMBL/GenBank/DDBJ whole genome shotgun (WGS) entry which is preliminary data.</text>
</comment>
<protein>
    <submittedName>
        <fullName evidence="5">IQ-domain 12</fullName>
    </submittedName>
</protein>
<comment type="subunit">
    <text evidence="3">Binds to multiple calmodulin (CaM) in the presence of Ca(2+) and CaM-like proteins.</text>
</comment>
<sequence length="395" mass="45087">MGKKISWFTCVKRLFIPQSKPKAEKKSKGWKWMFGRFKFRQLPALEAPDQRTLTQATEEQRKRALAVAIATAAAAEAAVAAANAAADVVRMTNIPRQFERKNKNSAAIKIQSTYRGHLARKALNALKGVVKLQAVVRGELVRRTVIAKLRRLSSLAKTQSQQHQIALPTLNHDLSHDQKKQSFTPKEVLKSEELKLECNSHRNWELSLFSKEDVEDLSLKKQEAIAKRVRMKQYSFSHRERRKGPILQESIAYKESRRQINQKDETEKLKNFPDSYTSAGDTNRLTLLKLRTARKQELIEELNSPFSLPRRSFCHIKQKSIGDEGSLPNSPVFPTYMAATESAKAKSRSMSTPKQRLRLCDTYSGQHSPYKIRLSSWSSFNGEMKNINQMCSISQ</sequence>
<feature type="domain" description="DUF4005" evidence="4">
    <location>
        <begin position="318"/>
        <end position="361"/>
    </location>
</feature>
<evidence type="ECO:0000313" key="5">
    <source>
        <dbReference type="EMBL" id="KAL2465976.1"/>
    </source>
</evidence>
<keyword evidence="1" id="KW-0112">Calmodulin-binding</keyword>
<gene>
    <name evidence="5" type="ORF">Adt_41827</name>
</gene>
<dbReference type="Proteomes" id="UP001604336">
    <property type="component" value="Unassembled WGS sequence"/>
</dbReference>
<dbReference type="InterPro" id="IPR025064">
    <property type="entry name" value="DUF4005"/>
</dbReference>
<dbReference type="Pfam" id="PF00612">
    <property type="entry name" value="IQ"/>
    <property type="match status" value="2"/>
</dbReference>
<name>A0ABD1PPY2_9LAMI</name>
<reference evidence="6" key="1">
    <citation type="submission" date="2024-07" db="EMBL/GenBank/DDBJ databases">
        <title>Two chromosome-level genome assemblies of Korean endemic species Abeliophyllum distichum and Forsythia ovata (Oleaceae).</title>
        <authorList>
            <person name="Jang H."/>
        </authorList>
    </citation>
    <scope>NUCLEOTIDE SEQUENCE [LARGE SCALE GENOMIC DNA]</scope>
</reference>
<evidence type="ECO:0000259" key="4">
    <source>
        <dbReference type="Pfam" id="PF13178"/>
    </source>
</evidence>
<keyword evidence="6" id="KW-1185">Reference proteome</keyword>
<accession>A0ABD1PPY2</accession>
<evidence type="ECO:0000256" key="2">
    <source>
        <dbReference type="ARBA" id="ARBA00024341"/>
    </source>
</evidence>
<evidence type="ECO:0000256" key="3">
    <source>
        <dbReference type="ARBA" id="ARBA00024378"/>
    </source>
</evidence>
<dbReference type="PANTHER" id="PTHR32295">
    <property type="entry name" value="IQ-DOMAIN 5-RELATED"/>
    <property type="match status" value="1"/>
</dbReference>
<dbReference type="EMBL" id="JBFOLK010000013">
    <property type="protein sequence ID" value="KAL2465976.1"/>
    <property type="molecule type" value="Genomic_DNA"/>
</dbReference>
<dbReference type="PANTHER" id="PTHR32295:SF212">
    <property type="entry name" value="CALMODULIN BINDING PROTEIN-RELATED"/>
    <property type="match status" value="1"/>
</dbReference>
<dbReference type="Gene3D" id="1.20.5.190">
    <property type="match status" value="1"/>
</dbReference>
<proteinExistence type="inferred from homology"/>
<organism evidence="5 6">
    <name type="scientific">Abeliophyllum distichum</name>
    <dbReference type="NCBI Taxonomy" id="126358"/>
    <lineage>
        <taxon>Eukaryota</taxon>
        <taxon>Viridiplantae</taxon>
        <taxon>Streptophyta</taxon>
        <taxon>Embryophyta</taxon>
        <taxon>Tracheophyta</taxon>
        <taxon>Spermatophyta</taxon>
        <taxon>Magnoliopsida</taxon>
        <taxon>eudicotyledons</taxon>
        <taxon>Gunneridae</taxon>
        <taxon>Pentapetalae</taxon>
        <taxon>asterids</taxon>
        <taxon>lamiids</taxon>
        <taxon>Lamiales</taxon>
        <taxon>Oleaceae</taxon>
        <taxon>Forsythieae</taxon>
        <taxon>Abeliophyllum</taxon>
    </lineage>
</organism>
<dbReference type="Pfam" id="PF13178">
    <property type="entry name" value="DUF4005"/>
    <property type="match status" value="1"/>
</dbReference>
<dbReference type="AlphaFoldDB" id="A0ABD1PPY2"/>
<dbReference type="PROSITE" id="PS50096">
    <property type="entry name" value="IQ"/>
    <property type="match status" value="2"/>
</dbReference>
<dbReference type="GO" id="GO:0005516">
    <property type="term" value="F:calmodulin binding"/>
    <property type="evidence" value="ECO:0007669"/>
    <property type="project" value="UniProtKB-KW"/>
</dbReference>